<feature type="region of interest" description="Disordered" evidence="1">
    <location>
        <begin position="1"/>
        <end position="130"/>
    </location>
</feature>
<protein>
    <submittedName>
        <fullName evidence="2">17498_t:CDS:1</fullName>
    </submittedName>
</protein>
<evidence type="ECO:0000313" key="3">
    <source>
        <dbReference type="Proteomes" id="UP000789342"/>
    </source>
</evidence>
<feature type="compositionally biased region" description="Low complexity" evidence="1">
    <location>
        <begin position="30"/>
        <end position="65"/>
    </location>
</feature>
<dbReference type="EMBL" id="CAJVPV010009186">
    <property type="protein sequence ID" value="CAG8639048.1"/>
    <property type="molecule type" value="Genomic_DNA"/>
</dbReference>
<reference evidence="2" key="1">
    <citation type="submission" date="2021-06" db="EMBL/GenBank/DDBJ databases">
        <authorList>
            <person name="Kallberg Y."/>
            <person name="Tangrot J."/>
            <person name="Rosling A."/>
        </authorList>
    </citation>
    <scope>NUCLEOTIDE SEQUENCE</scope>
    <source>
        <strain evidence="2">CL551</strain>
    </source>
</reference>
<accession>A0A9N9DL59</accession>
<evidence type="ECO:0000256" key="1">
    <source>
        <dbReference type="SAM" id="MobiDB-lite"/>
    </source>
</evidence>
<dbReference type="AlphaFoldDB" id="A0A9N9DL59"/>
<gene>
    <name evidence="2" type="ORF">AMORRO_LOCUS9433</name>
</gene>
<comment type="caution">
    <text evidence="2">The sequence shown here is derived from an EMBL/GenBank/DDBJ whole genome shotgun (WGS) entry which is preliminary data.</text>
</comment>
<feature type="compositionally biased region" description="Polar residues" evidence="1">
    <location>
        <begin position="1"/>
        <end position="21"/>
    </location>
</feature>
<proteinExistence type="predicted"/>
<evidence type="ECO:0000313" key="2">
    <source>
        <dbReference type="EMBL" id="CAG8639048.1"/>
    </source>
</evidence>
<name>A0A9N9DL59_9GLOM</name>
<sequence length="182" mass="20270">MNVENSNVPNASDKPASTQKITPPMGPEPQEYSSSRQSQQEYSSVPSSQQQYSTVPTSQQQYSTVPTSQQEYSTVPTSQQEYSTVPTSQQEYSTVPYTQQEYSSVQFPQHFHEQQSSSGYAPPQGEAYSKSYETYYQQTSQPIPMQPIYPPQNPVIVTSAPAPPPVIVQTQRAPGIFSMNLI</sequence>
<dbReference type="Proteomes" id="UP000789342">
    <property type="component" value="Unassembled WGS sequence"/>
</dbReference>
<feature type="compositionally biased region" description="Polar residues" evidence="1">
    <location>
        <begin position="66"/>
        <end position="107"/>
    </location>
</feature>
<organism evidence="2 3">
    <name type="scientific">Acaulospora morrowiae</name>
    <dbReference type="NCBI Taxonomy" id="94023"/>
    <lineage>
        <taxon>Eukaryota</taxon>
        <taxon>Fungi</taxon>
        <taxon>Fungi incertae sedis</taxon>
        <taxon>Mucoromycota</taxon>
        <taxon>Glomeromycotina</taxon>
        <taxon>Glomeromycetes</taxon>
        <taxon>Diversisporales</taxon>
        <taxon>Acaulosporaceae</taxon>
        <taxon>Acaulospora</taxon>
    </lineage>
</organism>
<keyword evidence="3" id="KW-1185">Reference proteome</keyword>